<dbReference type="InParanoid" id="A0A0C3NYD1"/>
<reference evidence="2" key="2">
    <citation type="submission" date="2015-01" db="EMBL/GenBank/DDBJ databases">
        <title>Evolutionary Origins and Diversification of the Mycorrhizal Mutualists.</title>
        <authorList>
            <consortium name="DOE Joint Genome Institute"/>
            <consortium name="Mycorrhizal Genomics Consortium"/>
            <person name="Kohler A."/>
            <person name="Kuo A."/>
            <person name="Nagy L.G."/>
            <person name="Floudas D."/>
            <person name="Copeland A."/>
            <person name="Barry K.W."/>
            <person name="Cichocki N."/>
            <person name="Veneault-Fourrey C."/>
            <person name="LaButti K."/>
            <person name="Lindquist E.A."/>
            <person name="Lipzen A."/>
            <person name="Lundell T."/>
            <person name="Morin E."/>
            <person name="Murat C."/>
            <person name="Riley R."/>
            <person name="Ohm R."/>
            <person name="Sun H."/>
            <person name="Tunlid A."/>
            <person name="Henrissat B."/>
            <person name="Grigoriev I.V."/>
            <person name="Hibbett D.S."/>
            <person name="Martin F."/>
        </authorList>
    </citation>
    <scope>NUCLEOTIDE SEQUENCE [LARGE SCALE GENOMIC DNA]</scope>
    <source>
        <strain evidence="2">Marx 270</strain>
    </source>
</reference>
<proteinExistence type="predicted"/>
<name>A0A0C3NYD1_PISTI</name>
<keyword evidence="2" id="KW-1185">Reference proteome</keyword>
<dbReference type="EMBL" id="KN831998">
    <property type="protein sequence ID" value="KIO00154.1"/>
    <property type="molecule type" value="Genomic_DNA"/>
</dbReference>
<sequence length="55" mass="6096">MIEAGTWVNDMRPFMVSSSCLACGRQQRRVGQVALAEGVRPTALRWSNNEDSIAE</sequence>
<evidence type="ECO:0000313" key="2">
    <source>
        <dbReference type="Proteomes" id="UP000054217"/>
    </source>
</evidence>
<organism evidence="1 2">
    <name type="scientific">Pisolithus tinctorius Marx 270</name>
    <dbReference type="NCBI Taxonomy" id="870435"/>
    <lineage>
        <taxon>Eukaryota</taxon>
        <taxon>Fungi</taxon>
        <taxon>Dikarya</taxon>
        <taxon>Basidiomycota</taxon>
        <taxon>Agaricomycotina</taxon>
        <taxon>Agaricomycetes</taxon>
        <taxon>Agaricomycetidae</taxon>
        <taxon>Boletales</taxon>
        <taxon>Sclerodermatineae</taxon>
        <taxon>Pisolithaceae</taxon>
        <taxon>Pisolithus</taxon>
    </lineage>
</organism>
<protein>
    <submittedName>
        <fullName evidence="1">Uncharacterized protein</fullName>
    </submittedName>
</protein>
<evidence type="ECO:0000313" key="1">
    <source>
        <dbReference type="EMBL" id="KIO00154.1"/>
    </source>
</evidence>
<reference evidence="1 2" key="1">
    <citation type="submission" date="2014-04" db="EMBL/GenBank/DDBJ databases">
        <authorList>
            <consortium name="DOE Joint Genome Institute"/>
            <person name="Kuo A."/>
            <person name="Kohler A."/>
            <person name="Costa M.D."/>
            <person name="Nagy L.G."/>
            <person name="Floudas D."/>
            <person name="Copeland A."/>
            <person name="Barry K.W."/>
            <person name="Cichocki N."/>
            <person name="Veneault-Fourrey C."/>
            <person name="LaButti K."/>
            <person name="Lindquist E.A."/>
            <person name="Lipzen A."/>
            <person name="Lundell T."/>
            <person name="Morin E."/>
            <person name="Murat C."/>
            <person name="Sun H."/>
            <person name="Tunlid A."/>
            <person name="Henrissat B."/>
            <person name="Grigoriev I.V."/>
            <person name="Hibbett D.S."/>
            <person name="Martin F."/>
            <person name="Nordberg H.P."/>
            <person name="Cantor M.N."/>
            <person name="Hua S.X."/>
        </authorList>
    </citation>
    <scope>NUCLEOTIDE SEQUENCE [LARGE SCALE GENOMIC DNA]</scope>
    <source>
        <strain evidence="1 2">Marx 270</strain>
    </source>
</reference>
<accession>A0A0C3NYD1</accession>
<dbReference type="HOGENOM" id="CLU_3033385_0_0_1"/>
<dbReference type="Proteomes" id="UP000054217">
    <property type="component" value="Unassembled WGS sequence"/>
</dbReference>
<gene>
    <name evidence="1" type="ORF">M404DRAFT_1004083</name>
</gene>
<dbReference type="AlphaFoldDB" id="A0A0C3NYD1"/>